<evidence type="ECO:0000313" key="3">
    <source>
        <dbReference type="Proteomes" id="UP000799424"/>
    </source>
</evidence>
<keyword evidence="3" id="KW-1185">Reference proteome</keyword>
<dbReference type="EMBL" id="MU006219">
    <property type="protein sequence ID" value="KAF2830285.1"/>
    <property type="molecule type" value="Genomic_DNA"/>
</dbReference>
<feature type="compositionally biased region" description="Polar residues" evidence="1">
    <location>
        <begin position="411"/>
        <end position="420"/>
    </location>
</feature>
<feature type="compositionally biased region" description="Polar residues" evidence="1">
    <location>
        <begin position="292"/>
        <end position="302"/>
    </location>
</feature>
<feature type="compositionally biased region" description="Low complexity" evidence="1">
    <location>
        <begin position="398"/>
        <end position="409"/>
    </location>
</feature>
<feature type="compositionally biased region" description="Polar residues" evidence="1">
    <location>
        <begin position="174"/>
        <end position="197"/>
    </location>
</feature>
<feature type="region of interest" description="Disordered" evidence="1">
    <location>
        <begin position="77"/>
        <end position="197"/>
    </location>
</feature>
<organism evidence="2 3">
    <name type="scientific">Ophiobolus disseminans</name>
    <dbReference type="NCBI Taxonomy" id="1469910"/>
    <lineage>
        <taxon>Eukaryota</taxon>
        <taxon>Fungi</taxon>
        <taxon>Dikarya</taxon>
        <taxon>Ascomycota</taxon>
        <taxon>Pezizomycotina</taxon>
        <taxon>Dothideomycetes</taxon>
        <taxon>Pleosporomycetidae</taxon>
        <taxon>Pleosporales</taxon>
        <taxon>Pleosporineae</taxon>
        <taxon>Phaeosphaeriaceae</taxon>
        <taxon>Ophiobolus</taxon>
    </lineage>
</organism>
<evidence type="ECO:0000256" key="1">
    <source>
        <dbReference type="SAM" id="MobiDB-lite"/>
    </source>
</evidence>
<reference evidence="2" key="1">
    <citation type="journal article" date="2020" name="Stud. Mycol.">
        <title>101 Dothideomycetes genomes: a test case for predicting lifestyles and emergence of pathogens.</title>
        <authorList>
            <person name="Haridas S."/>
            <person name="Albert R."/>
            <person name="Binder M."/>
            <person name="Bloem J."/>
            <person name="Labutti K."/>
            <person name="Salamov A."/>
            <person name="Andreopoulos B."/>
            <person name="Baker S."/>
            <person name="Barry K."/>
            <person name="Bills G."/>
            <person name="Bluhm B."/>
            <person name="Cannon C."/>
            <person name="Castanera R."/>
            <person name="Culley D."/>
            <person name="Daum C."/>
            <person name="Ezra D."/>
            <person name="Gonzalez J."/>
            <person name="Henrissat B."/>
            <person name="Kuo A."/>
            <person name="Liang C."/>
            <person name="Lipzen A."/>
            <person name="Lutzoni F."/>
            <person name="Magnuson J."/>
            <person name="Mondo S."/>
            <person name="Nolan M."/>
            <person name="Ohm R."/>
            <person name="Pangilinan J."/>
            <person name="Park H.-J."/>
            <person name="Ramirez L."/>
            <person name="Alfaro M."/>
            <person name="Sun H."/>
            <person name="Tritt A."/>
            <person name="Yoshinaga Y."/>
            <person name="Zwiers L.-H."/>
            <person name="Turgeon B."/>
            <person name="Goodwin S."/>
            <person name="Spatafora J."/>
            <person name="Crous P."/>
            <person name="Grigoriev I."/>
        </authorList>
    </citation>
    <scope>NUCLEOTIDE SEQUENCE</scope>
    <source>
        <strain evidence="2">CBS 113818</strain>
    </source>
</reference>
<dbReference type="Proteomes" id="UP000799424">
    <property type="component" value="Unassembled WGS sequence"/>
</dbReference>
<dbReference type="AlphaFoldDB" id="A0A6A7ACH3"/>
<gene>
    <name evidence="2" type="ORF">CC86DRAFT_452759</name>
</gene>
<feature type="region of interest" description="Disordered" evidence="1">
    <location>
        <begin position="292"/>
        <end position="445"/>
    </location>
</feature>
<feature type="compositionally biased region" description="Acidic residues" evidence="1">
    <location>
        <begin position="102"/>
        <end position="122"/>
    </location>
</feature>
<feature type="compositionally biased region" description="Basic and acidic residues" evidence="1">
    <location>
        <begin position="77"/>
        <end position="91"/>
    </location>
</feature>
<evidence type="ECO:0000313" key="2">
    <source>
        <dbReference type="EMBL" id="KAF2830285.1"/>
    </source>
</evidence>
<feature type="region of interest" description="Disordered" evidence="1">
    <location>
        <begin position="1"/>
        <end position="25"/>
    </location>
</feature>
<feature type="compositionally biased region" description="Basic and acidic residues" evidence="1">
    <location>
        <begin position="307"/>
        <end position="316"/>
    </location>
</feature>
<sequence length="571" mass="62263">MPPRKPGGPYYPTHQDSPNVDGNARGDGWSHLRIVAIVRQQGRPHVEIPRFTKKNPLVVLWQAQDRLILKLGRRRGMTDEARDAQNTDELKAAIGDAPAPLGDEEDSEDEQEEEDEDGDEDNNNQGGIEIDPAEGSNGNGGSSKEWEDLAEDDVDQKGEQAPPGDGNMAPTGAVKSNQSKTLNDSTSTKGNRNAGTRVINSTASTIVPAQSITTAKDDQVDENDTEMTESEEVLVMVPTKKVMEADLQRWGSRTGCRLKLDCEKKWVPEARLRLAAGARQDPNTGAIIHALTNTTKATTESPRPQKRKETASDVRVDAQTGKTADRRPTKRLRLADRGTAGDTDVEAAEPEVSQHTADAVMSDVDIEQTQERSKAGSKLPTKGTRSRKFSRAPESAMTTDSSTTPSDSDTQARSVETTTALEGDDKAVAESSKAASTSIIDPMMPQTGLDDSDTVAPVDLPSPTQADKGMARMAGPFEANKPKKKPTVIDPSAYREQNVAAARPVKYHTSDFLFVPDLDMARRMIPDVLNFAELKLYHQQMREIVCKDAEEAGLPEPPAPQPKPPRYKWRC</sequence>
<proteinExistence type="predicted"/>
<accession>A0A6A7ACH3</accession>
<protein>
    <submittedName>
        <fullName evidence="2">Uncharacterized protein</fullName>
    </submittedName>
</protein>
<feature type="compositionally biased region" description="Pro residues" evidence="1">
    <location>
        <begin position="555"/>
        <end position="564"/>
    </location>
</feature>
<feature type="region of interest" description="Disordered" evidence="1">
    <location>
        <begin position="548"/>
        <end position="571"/>
    </location>
</feature>
<name>A0A6A7ACH3_9PLEO</name>